<sequence length="803" mass="90183">MSEQDPSTQQSSPYKLLEYFVEADAPVFGGRDQEIFDITARLASRGVLVLYGPSGIGKTSLIWAGVFPSARKLDWECVYLRTLTDPVADLSSALTEQLGLDARQGETPLQLADRLAARNSTRPLLIALDQFEEFFIRFQNDAALKEAFVETIGLIVSRNDIDCRILFSLREDYLAKLDEFSAKLPQLLENRYRINALTAFGARQAITLPLLAQRIPFDARLVSDLLTHLAAFDFDPAILQIMCSELVRVALERSPESLTLRSDDLLKLGGIEGMFGTYLDKAVDEVGTDMALVMRLVLDVLISKERTKRAIRIIDLKAEPFLASDEELEAVVQALHVHRIVRRDRRGNEDWFEFMHERLVDIVLEWMHADINFFNFVSARDLAGFSKRNPIWRTNPEALLTEGQLKTIIEPYSARLRLDRWQIKFLILSCMYRQSPLLASWASRYSERRTMATLSAQLRSDKEALRIGALRALAALEWQPSSRILDRCIAFGLHDPREVVRRAAGAVLARHATRRERDLMFDAVTRPATRNAALQLCADLSAVDRTAGSIGMMERLRIRRIRRIRELDEHADLRARRARWGGIYGLAASGIWCASIGPLWIFLFSSIQYSTDDAVMLLRGIAVLLYPIVCVIGGLLGYRISLRAASGDILGHKENWVLDLLSEWAFWVVIPLYVLFVWVLGGLANASAKQMVALLALPIAYWLCASSVSVAVAQLCIGKSQRRATVILWGIATAMTAPVLLATATAYLAYRLFDDASILDRIYSSGLALVLLGTSTSMAFVFSLAFPRMQFKWPGIVVTQVTY</sequence>
<proteinExistence type="predicted"/>
<gene>
    <name evidence="3" type="ORF">LMG29542_04078</name>
</gene>
<feature type="transmembrane region" description="Helical" evidence="1">
    <location>
        <begin position="692"/>
        <end position="715"/>
    </location>
</feature>
<keyword evidence="4" id="KW-1185">Reference proteome</keyword>
<feature type="domain" description="Novel STAND NTPase 1" evidence="2">
    <location>
        <begin position="13"/>
        <end position="361"/>
    </location>
</feature>
<dbReference type="Gene3D" id="3.40.50.300">
    <property type="entry name" value="P-loop containing nucleotide triphosphate hydrolases"/>
    <property type="match status" value="1"/>
</dbReference>
<dbReference type="AlphaFoldDB" id="A0A6J5E4L3"/>
<evidence type="ECO:0000259" key="2">
    <source>
        <dbReference type="Pfam" id="PF20703"/>
    </source>
</evidence>
<dbReference type="RefSeq" id="WP_175228243.1">
    <property type="nucleotide sequence ID" value="NZ_CADIKH010000018.1"/>
</dbReference>
<keyword evidence="1" id="KW-0472">Membrane</keyword>
<feature type="transmembrane region" description="Helical" evidence="1">
    <location>
        <begin position="727"/>
        <end position="750"/>
    </location>
</feature>
<feature type="transmembrane region" description="Helical" evidence="1">
    <location>
        <begin position="762"/>
        <end position="786"/>
    </location>
</feature>
<dbReference type="InterPro" id="IPR027417">
    <property type="entry name" value="P-loop_NTPase"/>
</dbReference>
<evidence type="ECO:0000313" key="3">
    <source>
        <dbReference type="EMBL" id="CAB3761429.1"/>
    </source>
</evidence>
<evidence type="ECO:0000256" key="1">
    <source>
        <dbReference type="SAM" id="Phobius"/>
    </source>
</evidence>
<organism evidence="3 4">
    <name type="scientific">Paraburkholderia humisilvae</name>
    <dbReference type="NCBI Taxonomy" id="627669"/>
    <lineage>
        <taxon>Bacteria</taxon>
        <taxon>Pseudomonadati</taxon>
        <taxon>Pseudomonadota</taxon>
        <taxon>Betaproteobacteria</taxon>
        <taxon>Burkholderiales</taxon>
        <taxon>Burkholderiaceae</taxon>
        <taxon>Paraburkholderia</taxon>
    </lineage>
</organism>
<accession>A0A6J5E4L3</accession>
<dbReference type="InterPro" id="IPR049052">
    <property type="entry name" value="nSTAND1"/>
</dbReference>
<name>A0A6J5E4L3_9BURK</name>
<keyword evidence="1" id="KW-0812">Transmembrane</keyword>
<dbReference type="Proteomes" id="UP000494363">
    <property type="component" value="Unassembled WGS sequence"/>
</dbReference>
<reference evidence="3 4" key="1">
    <citation type="submission" date="2020-04" db="EMBL/GenBank/DDBJ databases">
        <authorList>
            <person name="De Canck E."/>
        </authorList>
    </citation>
    <scope>NUCLEOTIDE SEQUENCE [LARGE SCALE GENOMIC DNA]</scope>
    <source>
        <strain evidence="3 4">LMG 29542</strain>
    </source>
</reference>
<feature type="transmembrane region" description="Helical" evidence="1">
    <location>
        <begin position="656"/>
        <end position="680"/>
    </location>
</feature>
<dbReference type="SUPFAM" id="SSF52540">
    <property type="entry name" value="P-loop containing nucleoside triphosphate hydrolases"/>
    <property type="match status" value="1"/>
</dbReference>
<dbReference type="Pfam" id="PF20703">
    <property type="entry name" value="nSTAND1"/>
    <property type="match status" value="1"/>
</dbReference>
<protein>
    <recommendedName>
        <fullName evidence="2">Novel STAND NTPase 1 domain-containing protein</fullName>
    </recommendedName>
</protein>
<keyword evidence="1" id="KW-1133">Transmembrane helix</keyword>
<feature type="transmembrane region" description="Helical" evidence="1">
    <location>
        <begin position="583"/>
        <end position="604"/>
    </location>
</feature>
<evidence type="ECO:0000313" key="4">
    <source>
        <dbReference type="Proteomes" id="UP000494363"/>
    </source>
</evidence>
<dbReference type="EMBL" id="CADIKH010000018">
    <property type="protein sequence ID" value="CAB3761429.1"/>
    <property type="molecule type" value="Genomic_DNA"/>
</dbReference>
<feature type="transmembrane region" description="Helical" evidence="1">
    <location>
        <begin position="616"/>
        <end position="636"/>
    </location>
</feature>